<reference evidence="2" key="1">
    <citation type="journal article" date="2019" name="Int. J. Syst. Evol. Microbiol.">
        <title>The Global Catalogue of Microorganisms (GCM) 10K type strain sequencing project: providing services to taxonomists for standard genome sequencing and annotation.</title>
        <authorList>
            <consortium name="The Broad Institute Genomics Platform"/>
            <consortium name="The Broad Institute Genome Sequencing Center for Infectious Disease"/>
            <person name="Wu L."/>
            <person name="Ma J."/>
        </authorList>
    </citation>
    <scope>NUCLEOTIDE SEQUENCE [LARGE SCALE GENOMIC DNA]</scope>
    <source>
        <strain evidence="2">CCM 8937</strain>
    </source>
</reference>
<accession>A0ABW4BML8</accession>
<protein>
    <submittedName>
        <fullName evidence="1">ImmA/IrrE family metallo-endopeptidase</fullName>
    </submittedName>
</protein>
<dbReference type="Proteomes" id="UP001597191">
    <property type="component" value="Unassembled WGS sequence"/>
</dbReference>
<evidence type="ECO:0000313" key="1">
    <source>
        <dbReference type="EMBL" id="MFD1411118.1"/>
    </source>
</evidence>
<sequence length="133" mass="15365">MDDLLNKLLNYAMEHGIGYCIESFSPEIPPLVDTERHLIILNSNWQNQKELSMQVAHEIGHVINGDVGTLHYSPCSDSSAEADANRYAIKLLVFMYFEDIDQEDTNEEQFMDDLAIPAWLKDESHKEILKFYE</sequence>
<organism evidence="1 2">
    <name type="scientific">Lapidilactobacillus gannanensis</name>
    <dbReference type="NCBI Taxonomy" id="2486002"/>
    <lineage>
        <taxon>Bacteria</taxon>
        <taxon>Bacillati</taxon>
        <taxon>Bacillota</taxon>
        <taxon>Bacilli</taxon>
        <taxon>Lactobacillales</taxon>
        <taxon>Lactobacillaceae</taxon>
        <taxon>Lapidilactobacillus</taxon>
    </lineage>
</organism>
<proteinExistence type="predicted"/>
<gene>
    <name evidence="1" type="ORF">ACFQ4R_05825</name>
</gene>
<evidence type="ECO:0000313" key="2">
    <source>
        <dbReference type="Proteomes" id="UP001597191"/>
    </source>
</evidence>
<dbReference type="EMBL" id="JBHTOH010000035">
    <property type="protein sequence ID" value="MFD1411118.1"/>
    <property type="molecule type" value="Genomic_DNA"/>
</dbReference>
<dbReference type="RefSeq" id="WP_225420216.1">
    <property type="nucleotide sequence ID" value="NZ_JBHTOH010000035.1"/>
</dbReference>
<keyword evidence="2" id="KW-1185">Reference proteome</keyword>
<comment type="caution">
    <text evidence="1">The sequence shown here is derived from an EMBL/GenBank/DDBJ whole genome shotgun (WGS) entry which is preliminary data.</text>
</comment>
<name>A0ABW4BML8_9LACO</name>